<dbReference type="GeneID" id="83064087"/>
<evidence type="ECO:0000256" key="1">
    <source>
        <dbReference type="SAM" id="Coils"/>
    </source>
</evidence>
<evidence type="ECO:0000313" key="2">
    <source>
        <dbReference type="EMBL" id="TCF54853.1"/>
    </source>
</evidence>
<keyword evidence="1" id="KW-0175">Coiled coil</keyword>
<name>A0A4V2N8V1_BIFLL</name>
<proteinExistence type="predicted"/>
<comment type="caution">
    <text evidence="2">The sequence shown here is derived from an EMBL/GenBank/DDBJ whole genome shotgun (WGS) entry which is preliminary data.</text>
</comment>
<accession>A0A4V2N8V1</accession>
<evidence type="ECO:0008006" key="4">
    <source>
        <dbReference type="Google" id="ProtNLM"/>
    </source>
</evidence>
<dbReference type="AlphaFoldDB" id="A0A4V2N8V1"/>
<gene>
    <name evidence="2" type="ORF">MCC10113_2110</name>
</gene>
<feature type="coiled-coil region" evidence="1">
    <location>
        <begin position="46"/>
        <end position="73"/>
    </location>
</feature>
<dbReference type="RefSeq" id="WP_096377792.1">
    <property type="nucleotide sequence ID" value="NZ_SHTC01000059.1"/>
</dbReference>
<reference evidence="2 3" key="1">
    <citation type="journal article" date="2018" name="Sci. Rep.">
        <title>Genomic diversity and distribution of Bifidobacterium longum subsp. longum across the human lifespan.</title>
        <authorList>
            <person name="Odamaki T."/>
            <person name="Bottacini F."/>
            <person name="Kato K."/>
            <person name="Mitsuyama E."/>
            <person name="Yoshida K."/>
            <person name="Horigome A."/>
            <person name="Xiao J.Z."/>
            <person name="van Sinderen D."/>
        </authorList>
    </citation>
    <scope>NUCLEOTIDE SEQUENCE [LARGE SCALE GENOMIC DNA]</scope>
    <source>
        <strain evidence="2 3">MCC10113</strain>
    </source>
</reference>
<dbReference type="EMBL" id="SHTC01000059">
    <property type="protein sequence ID" value="TCF54853.1"/>
    <property type="molecule type" value="Genomic_DNA"/>
</dbReference>
<sequence>MNHESSSRFSASVLSLALSVAVGIAAMTPVPAHAFLASEITQVLNKVQLELQKAKLIQQLTELKKQVSTLTDTYNSMNVGNFNLNTVAGFREGKMEELQKRGVNQDMDTLCQMGKSGVATEQYKICQRIVQIRNLRFNVMVDMLKKVEERDKEVQKLVGNTNGISAASGSGQVTKNTNQTSQLSVQMDADFQNGKYLLDAYTAVLETLNDDMIAQAEKALKNKKDKNDILGNIGSSVVQGALLKGGLQVARSRDL</sequence>
<protein>
    <recommendedName>
        <fullName evidence="4">Type IV secretion protein</fullName>
    </recommendedName>
</protein>
<evidence type="ECO:0000313" key="3">
    <source>
        <dbReference type="Proteomes" id="UP000292478"/>
    </source>
</evidence>
<organism evidence="2 3">
    <name type="scientific">Bifidobacterium longum subsp. longum</name>
    <dbReference type="NCBI Taxonomy" id="1679"/>
    <lineage>
        <taxon>Bacteria</taxon>
        <taxon>Bacillati</taxon>
        <taxon>Actinomycetota</taxon>
        <taxon>Actinomycetes</taxon>
        <taxon>Bifidobacteriales</taxon>
        <taxon>Bifidobacteriaceae</taxon>
        <taxon>Bifidobacterium</taxon>
    </lineage>
</organism>
<dbReference type="Proteomes" id="UP000292478">
    <property type="component" value="Unassembled WGS sequence"/>
</dbReference>